<evidence type="ECO:0000256" key="2">
    <source>
        <dbReference type="ARBA" id="ARBA00001913"/>
    </source>
</evidence>
<evidence type="ECO:0000313" key="22">
    <source>
        <dbReference type="Proteomes" id="UP000053611"/>
    </source>
</evidence>
<comment type="similarity">
    <text evidence="3">Belongs to the glycosyl hydrolase 13 family.</text>
</comment>
<dbReference type="Pfam" id="PF09260">
    <property type="entry name" value="A_amylase_dom_C"/>
    <property type="match status" value="1"/>
</dbReference>
<feature type="binding site" evidence="15">
    <location>
        <position position="175"/>
    </location>
    <ligand>
        <name>Ca(2+)</name>
        <dbReference type="ChEBI" id="CHEBI:29108"/>
        <label>1</label>
    </ligand>
</feature>
<sequence>MIWAAFLALLAPTAALTTPQLRERSIYQVVTDRFERPDGTAQPCNPADRRYCGGGWKGIERQLPYIQGMGFDTVWISPVVANIEGIPNSESYHGYWASNMFELNSRFGTPQDLLDLSDALHQRGMYLMVDVAVNHVGCVPGEFIPGAQYGPFSKPEHFHDFCIPDWKLDDQLEAEQCWLTDHMPDLNTENPEVIALLHGWVRHLVRQFHIDAIRVDTVKHVRKDFWPEFVAAAGVAAMGEVYHGDPLYLRRYQEHSLESILDYATFFHLRRAFQNVNTPIEELTSMITRVHRMLPDPTLLASFLDNHDNPRYPGIVQDRALLKNAAVYPFINDGYPVVYQGQEHGLSGGADPFNREAIWKHGFSSSRPMYHVFARLNHARRRAIAFPPFLTSLMRHHKLDAHTAVFAKPPLVTILTNTGAASPVRVYYLPSALTTFAPRMAVVDALTGQVFATDPQGGLSVPIVSGEPRVFLPLGTWEGRQVAWQLSANAERERERAAIKHQNGGASPAHSRGSSLSSMFSWFRGSK</sequence>
<keyword evidence="5 15" id="KW-0479">Metal-binding</keyword>
<feature type="disulfide bond" evidence="16">
    <location>
        <begin position="44"/>
        <end position="52"/>
    </location>
</feature>
<feature type="binding site" evidence="17">
    <location>
        <position position="96"/>
    </location>
    <ligand>
        <name>substrate</name>
    </ligand>
</feature>
<dbReference type="GO" id="GO:0005509">
    <property type="term" value="F:calcium ion binding"/>
    <property type="evidence" value="ECO:0007669"/>
    <property type="project" value="InterPro"/>
</dbReference>
<feature type="disulfide bond" evidence="16">
    <location>
        <begin position="162"/>
        <end position="177"/>
    </location>
</feature>
<dbReference type="AlphaFoldDB" id="A0A0J0XYJ3"/>
<keyword evidence="11" id="KW-0119">Carbohydrate metabolism</keyword>
<evidence type="ECO:0000259" key="20">
    <source>
        <dbReference type="SMART" id="SM00642"/>
    </source>
</evidence>
<dbReference type="Pfam" id="PF00128">
    <property type="entry name" value="Alpha-amylase"/>
    <property type="match status" value="1"/>
</dbReference>
<feature type="region of interest" description="Disordered" evidence="18">
    <location>
        <begin position="494"/>
        <end position="517"/>
    </location>
</feature>
<dbReference type="EC" id="3.2.1.1" evidence="4"/>
<evidence type="ECO:0000256" key="3">
    <source>
        <dbReference type="ARBA" id="ARBA00008061"/>
    </source>
</evidence>
<evidence type="ECO:0000256" key="12">
    <source>
        <dbReference type="ARBA" id="ARBA00023295"/>
    </source>
</evidence>
<keyword evidence="12" id="KW-0326">Glycosidase</keyword>
<evidence type="ECO:0000256" key="13">
    <source>
        <dbReference type="PIRSR" id="PIRSR001024-1"/>
    </source>
</evidence>
<dbReference type="OrthoDB" id="204980at2759"/>
<dbReference type="Gene3D" id="2.60.40.1180">
    <property type="entry name" value="Golgi alpha-mannosidase II"/>
    <property type="match status" value="1"/>
</dbReference>
<reference evidence="21 22" key="1">
    <citation type="submission" date="2015-03" db="EMBL/GenBank/DDBJ databases">
        <title>Genomics and transcriptomics of the oil-accumulating basidiomycete yeast T. oleaginosus allow insights into substrate utilization and the diverse evolutionary trajectories of mating systems in fungi.</title>
        <authorList>
            <consortium name="DOE Joint Genome Institute"/>
            <person name="Kourist R."/>
            <person name="Kracht O."/>
            <person name="Bracharz F."/>
            <person name="Lipzen A."/>
            <person name="Nolan M."/>
            <person name="Ohm R."/>
            <person name="Grigoriev I."/>
            <person name="Sun S."/>
            <person name="Heitman J."/>
            <person name="Bruck T."/>
            <person name="Nowrousian M."/>
        </authorList>
    </citation>
    <scope>NUCLEOTIDE SEQUENCE [LARGE SCALE GENOMIC DNA]</scope>
    <source>
        <strain evidence="21 22">IBC0246</strain>
    </source>
</reference>
<accession>A0A0J0XYJ3</accession>
<evidence type="ECO:0000256" key="1">
    <source>
        <dbReference type="ARBA" id="ARBA00000548"/>
    </source>
</evidence>
<evidence type="ECO:0000256" key="11">
    <source>
        <dbReference type="ARBA" id="ARBA00023277"/>
    </source>
</evidence>
<dbReference type="RefSeq" id="XP_018282597.1">
    <property type="nucleotide sequence ID" value="XM_018421719.1"/>
</dbReference>
<keyword evidence="7" id="KW-0378">Hydrolase</keyword>
<feature type="binding site" evidence="15">
    <location>
        <position position="220"/>
    </location>
    <ligand>
        <name>Ca(2+)</name>
        <dbReference type="ChEBI" id="CHEBI:29108"/>
        <label>1</label>
    </ligand>
</feature>
<evidence type="ECO:0000256" key="16">
    <source>
        <dbReference type="PIRSR" id="PIRSR001024-4"/>
    </source>
</evidence>
<dbReference type="GO" id="GO:0016052">
    <property type="term" value="P:carbohydrate catabolic process"/>
    <property type="evidence" value="ECO:0007669"/>
    <property type="project" value="InterPro"/>
</dbReference>
<feature type="chain" id="PRO_5013130857" description="alpha-amylase" evidence="19">
    <location>
        <begin position="16"/>
        <end position="527"/>
    </location>
</feature>
<dbReference type="InterPro" id="IPR015340">
    <property type="entry name" value="A_amylase_C_dom"/>
</dbReference>
<evidence type="ECO:0000256" key="14">
    <source>
        <dbReference type="PIRSR" id="PIRSR001024-2"/>
    </source>
</evidence>
<feature type="binding site" evidence="15">
    <location>
        <position position="185"/>
    </location>
    <ligand>
        <name>Ca(2+)</name>
        <dbReference type="ChEBI" id="CHEBI:29108"/>
        <label>1</label>
    </ligand>
</feature>
<evidence type="ECO:0000256" key="4">
    <source>
        <dbReference type="ARBA" id="ARBA00012595"/>
    </source>
</evidence>
<dbReference type="InterPro" id="IPR013780">
    <property type="entry name" value="Glyco_hydro_b"/>
</dbReference>
<feature type="binding site" evidence="15">
    <location>
        <position position="134"/>
    </location>
    <ligand>
        <name>Ca(2+)</name>
        <dbReference type="ChEBI" id="CHEBI:29108"/>
        <label>1</label>
    </ligand>
</feature>
<feature type="binding site" evidence="17">
    <location>
        <position position="244"/>
    </location>
    <ligand>
        <name>substrate</name>
    </ligand>
</feature>
<gene>
    <name evidence="21" type="ORF">CC85DRAFT_281745</name>
</gene>
<dbReference type="PANTHER" id="PTHR10357:SF215">
    <property type="entry name" value="ALPHA-AMYLASE 1"/>
    <property type="match status" value="1"/>
</dbReference>
<dbReference type="InterPro" id="IPR017853">
    <property type="entry name" value="GH"/>
</dbReference>
<comment type="cofactor">
    <cofactor evidence="2">
        <name>Ca(2+)</name>
        <dbReference type="ChEBI" id="CHEBI:29108"/>
    </cofactor>
</comment>
<dbReference type="SMR" id="A0A0J0XYJ3"/>
<feature type="active site" description="Proton donor" evidence="13">
    <location>
        <position position="240"/>
    </location>
</feature>
<feature type="binding site" evidence="17">
    <location>
        <position position="308"/>
    </location>
    <ligand>
        <name>substrate</name>
    </ligand>
</feature>
<evidence type="ECO:0000256" key="5">
    <source>
        <dbReference type="ARBA" id="ARBA00022723"/>
    </source>
</evidence>
<dbReference type="Proteomes" id="UP000053611">
    <property type="component" value="Unassembled WGS sequence"/>
</dbReference>
<keyword evidence="8 15" id="KW-0106">Calcium</keyword>
<evidence type="ECO:0000256" key="6">
    <source>
        <dbReference type="ARBA" id="ARBA00022729"/>
    </source>
</evidence>
<dbReference type="SUPFAM" id="SSF51011">
    <property type="entry name" value="Glycosyl hydrolase domain"/>
    <property type="match status" value="1"/>
</dbReference>
<dbReference type="PANTHER" id="PTHR10357">
    <property type="entry name" value="ALPHA-AMYLASE FAMILY MEMBER"/>
    <property type="match status" value="1"/>
</dbReference>
<dbReference type="PIRSF" id="PIRSF001024">
    <property type="entry name" value="Alph-amyl_fung"/>
    <property type="match status" value="1"/>
</dbReference>
<feature type="domain" description="Glycosyl hydrolase family 13 catalytic" evidence="20">
    <location>
        <begin position="28"/>
        <end position="380"/>
    </location>
</feature>
<evidence type="ECO:0000256" key="15">
    <source>
        <dbReference type="PIRSR" id="PIRSR001024-3"/>
    </source>
</evidence>
<feature type="binding site" evidence="15">
    <location>
        <position position="240"/>
    </location>
    <ligand>
        <name>Ca(2+)</name>
        <dbReference type="ChEBI" id="CHEBI:29108"/>
        <label>2</label>
    </ligand>
</feature>
<feature type="site" description="Transition state stabilizer" evidence="14">
    <location>
        <position position="308"/>
    </location>
</feature>
<evidence type="ECO:0000313" key="21">
    <source>
        <dbReference type="EMBL" id="KLT46106.1"/>
    </source>
</evidence>
<feature type="binding site" evidence="15">
    <location>
        <position position="216"/>
    </location>
    <ligand>
        <name>Ca(2+)</name>
        <dbReference type="ChEBI" id="CHEBI:29108"/>
        <label>2</label>
    </ligand>
</feature>
<evidence type="ECO:0000256" key="17">
    <source>
        <dbReference type="PIRSR" id="PIRSR001024-5"/>
    </source>
</evidence>
<name>A0A0J0XYJ3_9TREE</name>
<evidence type="ECO:0000256" key="7">
    <source>
        <dbReference type="ARBA" id="ARBA00022801"/>
    </source>
</evidence>
<dbReference type="Gene3D" id="3.20.20.80">
    <property type="entry name" value="Glycosidases"/>
    <property type="match status" value="1"/>
</dbReference>
<dbReference type="SMART" id="SM00642">
    <property type="entry name" value="Aamy"/>
    <property type="match status" value="1"/>
</dbReference>
<comment type="catalytic activity">
    <reaction evidence="1">
        <text>Endohydrolysis of (1-&gt;4)-alpha-D-glucosidic linkages in polysaccharides containing three or more (1-&gt;4)-alpha-linked D-glucose units.</text>
        <dbReference type="EC" id="3.2.1.1"/>
    </reaction>
</comment>
<dbReference type="InterPro" id="IPR006047">
    <property type="entry name" value="GH13_cat_dom"/>
</dbReference>
<evidence type="ECO:0000256" key="9">
    <source>
        <dbReference type="ARBA" id="ARBA00023157"/>
    </source>
</evidence>
<keyword evidence="9 16" id="KW-1015">Disulfide bond</keyword>
<dbReference type="GeneID" id="28982322"/>
<evidence type="ECO:0000256" key="19">
    <source>
        <dbReference type="SAM" id="SignalP"/>
    </source>
</evidence>
<feature type="signal peptide" evidence="19">
    <location>
        <begin position="1"/>
        <end position="15"/>
    </location>
</feature>
<evidence type="ECO:0000256" key="18">
    <source>
        <dbReference type="SAM" id="MobiDB-lite"/>
    </source>
</evidence>
<keyword evidence="6 19" id="KW-0732">Signal</keyword>
<feature type="binding site" evidence="17">
    <location>
        <position position="355"/>
    </location>
    <ligand>
        <name>substrate</name>
    </ligand>
</feature>
<protein>
    <recommendedName>
        <fullName evidence="4">alpha-amylase</fullName>
        <ecNumber evidence="4">3.2.1.1</ecNumber>
    </recommendedName>
</protein>
<feature type="binding site" evidence="17">
    <location>
        <position position="214"/>
    </location>
    <ligand>
        <name>substrate</name>
    </ligand>
</feature>
<dbReference type="FunFam" id="3.20.20.80:FF:000120">
    <property type="entry name" value="Alpha-amylase A"/>
    <property type="match status" value="1"/>
</dbReference>
<feature type="active site" description="Nucleophile" evidence="13">
    <location>
        <position position="216"/>
    </location>
</feature>
<evidence type="ECO:0000256" key="8">
    <source>
        <dbReference type="ARBA" id="ARBA00022837"/>
    </source>
</evidence>
<dbReference type="InterPro" id="IPR013777">
    <property type="entry name" value="A-amylase-like"/>
</dbReference>
<dbReference type="SUPFAM" id="SSF51445">
    <property type="entry name" value="(Trans)glycosidases"/>
    <property type="match status" value="1"/>
</dbReference>
<proteinExistence type="inferred from homology"/>
<evidence type="ECO:0000256" key="10">
    <source>
        <dbReference type="ARBA" id="ARBA00023180"/>
    </source>
</evidence>
<dbReference type="CDD" id="cd11319">
    <property type="entry name" value="AmyAc_euk_AmyA"/>
    <property type="match status" value="1"/>
</dbReference>
<dbReference type="STRING" id="879819.A0A0J0XYJ3"/>
<dbReference type="EMBL" id="KQ087178">
    <property type="protein sequence ID" value="KLT46106.1"/>
    <property type="molecule type" value="Genomic_DNA"/>
</dbReference>
<organism evidence="21 22">
    <name type="scientific">Cutaneotrichosporon oleaginosum</name>
    <dbReference type="NCBI Taxonomy" id="879819"/>
    <lineage>
        <taxon>Eukaryota</taxon>
        <taxon>Fungi</taxon>
        <taxon>Dikarya</taxon>
        <taxon>Basidiomycota</taxon>
        <taxon>Agaricomycotina</taxon>
        <taxon>Tremellomycetes</taxon>
        <taxon>Trichosporonales</taxon>
        <taxon>Trichosporonaceae</taxon>
        <taxon>Cutaneotrichosporon</taxon>
    </lineage>
</organism>
<dbReference type="GO" id="GO:0004556">
    <property type="term" value="F:alpha-amylase activity"/>
    <property type="evidence" value="ECO:0007669"/>
    <property type="project" value="UniProtKB-EC"/>
</dbReference>
<keyword evidence="10" id="KW-0325">Glycoprotein</keyword>
<keyword evidence="22" id="KW-1185">Reference proteome</keyword>
<feature type="binding site" evidence="17">
    <location>
        <position position="135"/>
    </location>
    <ligand>
        <name>substrate</name>
    </ligand>
</feature>